<evidence type="ECO:0000313" key="3">
    <source>
        <dbReference type="Proteomes" id="UP000297245"/>
    </source>
</evidence>
<feature type="compositionally biased region" description="Polar residues" evidence="1">
    <location>
        <begin position="116"/>
        <end position="133"/>
    </location>
</feature>
<reference evidence="2 3" key="1">
    <citation type="journal article" date="2019" name="Nat. Ecol. Evol.">
        <title>Megaphylogeny resolves global patterns of mushroom evolution.</title>
        <authorList>
            <person name="Varga T."/>
            <person name="Krizsan K."/>
            <person name="Foldi C."/>
            <person name="Dima B."/>
            <person name="Sanchez-Garcia M."/>
            <person name="Sanchez-Ramirez S."/>
            <person name="Szollosi G.J."/>
            <person name="Szarkandi J.G."/>
            <person name="Papp V."/>
            <person name="Albert L."/>
            <person name="Andreopoulos W."/>
            <person name="Angelini C."/>
            <person name="Antonin V."/>
            <person name="Barry K.W."/>
            <person name="Bougher N.L."/>
            <person name="Buchanan P."/>
            <person name="Buyck B."/>
            <person name="Bense V."/>
            <person name="Catcheside P."/>
            <person name="Chovatia M."/>
            <person name="Cooper J."/>
            <person name="Damon W."/>
            <person name="Desjardin D."/>
            <person name="Finy P."/>
            <person name="Geml J."/>
            <person name="Haridas S."/>
            <person name="Hughes K."/>
            <person name="Justo A."/>
            <person name="Karasinski D."/>
            <person name="Kautmanova I."/>
            <person name="Kiss B."/>
            <person name="Kocsube S."/>
            <person name="Kotiranta H."/>
            <person name="LaButti K.M."/>
            <person name="Lechner B.E."/>
            <person name="Liimatainen K."/>
            <person name="Lipzen A."/>
            <person name="Lukacs Z."/>
            <person name="Mihaltcheva S."/>
            <person name="Morgado L.N."/>
            <person name="Niskanen T."/>
            <person name="Noordeloos M.E."/>
            <person name="Ohm R.A."/>
            <person name="Ortiz-Santana B."/>
            <person name="Ovrebo C."/>
            <person name="Racz N."/>
            <person name="Riley R."/>
            <person name="Savchenko A."/>
            <person name="Shiryaev A."/>
            <person name="Soop K."/>
            <person name="Spirin V."/>
            <person name="Szebenyi C."/>
            <person name="Tomsovsky M."/>
            <person name="Tulloss R.E."/>
            <person name="Uehling J."/>
            <person name="Grigoriev I.V."/>
            <person name="Vagvolgyi C."/>
            <person name="Papp T."/>
            <person name="Martin F.M."/>
            <person name="Miettinen O."/>
            <person name="Hibbett D.S."/>
            <person name="Nagy L.G."/>
        </authorList>
    </citation>
    <scope>NUCLEOTIDE SEQUENCE [LARGE SCALE GENOMIC DNA]</scope>
    <source>
        <strain evidence="2 3">CBS 962.96</strain>
    </source>
</reference>
<feature type="compositionally biased region" description="Basic and acidic residues" evidence="1">
    <location>
        <begin position="157"/>
        <end position="174"/>
    </location>
</feature>
<keyword evidence="3" id="KW-1185">Reference proteome</keyword>
<dbReference type="Proteomes" id="UP000297245">
    <property type="component" value="Unassembled WGS sequence"/>
</dbReference>
<feature type="compositionally biased region" description="Polar residues" evidence="1">
    <location>
        <begin position="88"/>
        <end position="108"/>
    </location>
</feature>
<proteinExistence type="predicted"/>
<sequence>MTLQWERREAEQLADVLCSGAKFDKDQQRMYDYFMASGKGYMLVPRSRTPDYDPSLNPHLNSSERPNRPLPSSLPHSGHPILQRHETLGSSPPQHQPDTPSGHPTLQRCSDPLNVASPQPGSTGNTPPRQLESSPGHVATLHQPESPNPFFSLPQRLETHKPSEAASSEPHEVAEPDQVESSSSSDVVAAVSDLKDCLLQNAEKDRAQREEETNRVVSCLQEQTEAVKRLTDLLEMRNGE</sequence>
<organism evidence="2 3">
    <name type="scientific">Dendrothele bispora (strain CBS 962.96)</name>
    <dbReference type="NCBI Taxonomy" id="1314807"/>
    <lineage>
        <taxon>Eukaryota</taxon>
        <taxon>Fungi</taxon>
        <taxon>Dikarya</taxon>
        <taxon>Basidiomycota</taxon>
        <taxon>Agaricomycotina</taxon>
        <taxon>Agaricomycetes</taxon>
        <taxon>Agaricomycetidae</taxon>
        <taxon>Agaricales</taxon>
        <taxon>Agaricales incertae sedis</taxon>
        <taxon>Dendrothele</taxon>
    </lineage>
</organism>
<dbReference type="EMBL" id="ML179649">
    <property type="protein sequence ID" value="THU83647.1"/>
    <property type="molecule type" value="Genomic_DNA"/>
</dbReference>
<gene>
    <name evidence="2" type="ORF">K435DRAFT_871078</name>
</gene>
<evidence type="ECO:0000313" key="2">
    <source>
        <dbReference type="EMBL" id="THU83647.1"/>
    </source>
</evidence>
<feature type="region of interest" description="Disordered" evidence="1">
    <location>
        <begin position="43"/>
        <end position="188"/>
    </location>
</feature>
<protein>
    <submittedName>
        <fullName evidence="2">Uncharacterized protein</fullName>
    </submittedName>
</protein>
<accession>A0A4S8L4Z2</accession>
<name>A0A4S8L4Z2_DENBC</name>
<feature type="compositionally biased region" description="Low complexity" evidence="1">
    <location>
        <begin position="70"/>
        <end position="80"/>
    </location>
</feature>
<dbReference type="AlphaFoldDB" id="A0A4S8L4Z2"/>
<evidence type="ECO:0000256" key="1">
    <source>
        <dbReference type="SAM" id="MobiDB-lite"/>
    </source>
</evidence>